<comment type="caution">
    <text evidence="2">The sequence shown here is derived from an EMBL/GenBank/DDBJ whole genome shotgun (WGS) entry which is preliminary data.</text>
</comment>
<keyword evidence="3" id="KW-1185">Reference proteome</keyword>
<protein>
    <recommendedName>
        <fullName evidence="1">HAT C-terminal dimerisation domain-containing protein</fullName>
    </recommendedName>
</protein>
<dbReference type="InterPro" id="IPR012337">
    <property type="entry name" value="RNaseH-like_sf"/>
</dbReference>
<dbReference type="InterPro" id="IPR008906">
    <property type="entry name" value="HATC_C_dom"/>
</dbReference>
<accession>A0A9Q3KET1</accession>
<dbReference type="AlphaFoldDB" id="A0A9Q3KET1"/>
<dbReference type="Pfam" id="PF05699">
    <property type="entry name" value="Dimer_Tnp_hAT"/>
    <property type="match status" value="1"/>
</dbReference>
<gene>
    <name evidence="2" type="ORF">O181_118941</name>
</gene>
<dbReference type="EMBL" id="AVOT02104594">
    <property type="protein sequence ID" value="MBW0579226.1"/>
    <property type="molecule type" value="Genomic_DNA"/>
</dbReference>
<dbReference type="SUPFAM" id="SSF53098">
    <property type="entry name" value="Ribonuclease H-like"/>
    <property type="match status" value="1"/>
</dbReference>
<name>A0A9Q3KET1_9BASI</name>
<proteinExistence type="predicted"/>
<sequence length="130" mass="14324">MGVPPHQAKEVINILAWECSTLAQNEQSGGVTGDQESSADNLSKQETFDLLKHLKQAPIEATYDVLHLQDDEVTSYLQNIHPMTKGEHILDYWKCQVISQNFSSLGKVALRYLSIPASSGSVERVSSHSG</sequence>
<evidence type="ECO:0000259" key="1">
    <source>
        <dbReference type="Pfam" id="PF05699"/>
    </source>
</evidence>
<dbReference type="GO" id="GO:0046983">
    <property type="term" value="F:protein dimerization activity"/>
    <property type="evidence" value="ECO:0007669"/>
    <property type="project" value="InterPro"/>
</dbReference>
<feature type="domain" description="HAT C-terminal dimerisation" evidence="1">
    <location>
        <begin position="72"/>
        <end position="128"/>
    </location>
</feature>
<evidence type="ECO:0000313" key="2">
    <source>
        <dbReference type="EMBL" id="MBW0579226.1"/>
    </source>
</evidence>
<organism evidence="2 3">
    <name type="scientific">Austropuccinia psidii MF-1</name>
    <dbReference type="NCBI Taxonomy" id="1389203"/>
    <lineage>
        <taxon>Eukaryota</taxon>
        <taxon>Fungi</taxon>
        <taxon>Dikarya</taxon>
        <taxon>Basidiomycota</taxon>
        <taxon>Pucciniomycotina</taxon>
        <taxon>Pucciniomycetes</taxon>
        <taxon>Pucciniales</taxon>
        <taxon>Sphaerophragmiaceae</taxon>
        <taxon>Austropuccinia</taxon>
    </lineage>
</organism>
<evidence type="ECO:0000313" key="3">
    <source>
        <dbReference type="Proteomes" id="UP000765509"/>
    </source>
</evidence>
<dbReference type="Proteomes" id="UP000765509">
    <property type="component" value="Unassembled WGS sequence"/>
</dbReference>
<reference evidence="2" key="1">
    <citation type="submission" date="2021-03" db="EMBL/GenBank/DDBJ databases">
        <title>Draft genome sequence of rust myrtle Austropuccinia psidii MF-1, a brazilian biotype.</title>
        <authorList>
            <person name="Quecine M.C."/>
            <person name="Pachon D.M.R."/>
            <person name="Bonatelli M.L."/>
            <person name="Correr F.H."/>
            <person name="Franceschini L.M."/>
            <person name="Leite T.F."/>
            <person name="Margarido G.R.A."/>
            <person name="Almeida C.A."/>
            <person name="Ferrarezi J.A."/>
            <person name="Labate C.A."/>
        </authorList>
    </citation>
    <scope>NUCLEOTIDE SEQUENCE</scope>
    <source>
        <strain evidence="2">MF-1</strain>
    </source>
</reference>